<dbReference type="SUPFAM" id="SSF160272">
    <property type="entry name" value="Shew3726-like"/>
    <property type="match status" value="1"/>
</dbReference>
<dbReference type="Gene3D" id="3.30.160.140">
    <property type="entry name" value="Shew3726-like"/>
    <property type="match status" value="1"/>
</dbReference>
<organism evidence="1 2">
    <name type="scientific">Fluctibacter corallii</name>
    <dbReference type="NCBI Taxonomy" id="2984329"/>
    <lineage>
        <taxon>Bacteria</taxon>
        <taxon>Pseudomonadati</taxon>
        <taxon>Pseudomonadota</taxon>
        <taxon>Gammaproteobacteria</taxon>
        <taxon>Alteromonadales</taxon>
        <taxon>Alteromonadaceae</taxon>
        <taxon>Fluctibacter</taxon>
    </lineage>
</organism>
<name>A0ABT3AEA9_9ALTE</name>
<accession>A0ABT3AEA9</accession>
<comment type="caution">
    <text evidence="1">The sequence shown here is derived from an EMBL/GenBank/DDBJ whole genome shotgun (WGS) entry which is preliminary data.</text>
</comment>
<dbReference type="Pfam" id="PF07369">
    <property type="entry name" value="DUF1488"/>
    <property type="match status" value="1"/>
</dbReference>
<dbReference type="InterPro" id="IPR036692">
    <property type="entry name" value="Shew3726-like_sf"/>
</dbReference>
<protein>
    <submittedName>
        <fullName evidence="1">DUF1488 domain-containing protein</fullName>
    </submittedName>
</protein>
<dbReference type="RefSeq" id="WP_263713868.1">
    <property type="nucleotide sequence ID" value="NZ_JAOWKX010000012.1"/>
</dbReference>
<dbReference type="InterPro" id="IPR009962">
    <property type="entry name" value="DUF1488"/>
</dbReference>
<keyword evidence="2" id="KW-1185">Reference proteome</keyword>
<gene>
    <name evidence="1" type="ORF">OE749_17925</name>
</gene>
<evidence type="ECO:0000313" key="2">
    <source>
        <dbReference type="Proteomes" id="UP001652504"/>
    </source>
</evidence>
<dbReference type="EMBL" id="JAOWKX010000012">
    <property type="protein sequence ID" value="MCV2886576.1"/>
    <property type="molecule type" value="Genomic_DNA"/>
</dbReference>
<proteinExistence type="predicted"/>
<reference evidence="1 2" key="1">
    <citation type="submission" date="2022-10" db="EMBL/GenBank/DDBJ databases">
        <title>Aestuariibacter sp. AA17 isolated from Montipora capitata coral fragment.</title>
        <authorList>
            <person name="Emsley S.A."/>
            <person name="Pfannmuller K.M."/>
            <person name="Loughran R.M."/>
            <person name="Shlafstein M."/>
            <person name="Papke E."/>
            <person name="Saw J.H."/>
            <person name="Ushijima B."/>
            <person name="Videau P."/>
        </authorList>
    </citation>
    <scope>NUCLEOTIDE SEQUENCE [LARGE SCALE GENOMIC DNA]</scope>
    <source>
        <strain evidence="1 2">AA17</strain>
    </source>
</reference>
<sequence length="83" mass="9735">MNQSIQIIDGFEYSDRREAIKMTAMNSGQLIHCYITGLQKQDVFAFYKEYQFDIEEILAERISEEMWDDSGEVWIDAEDIKGS</sequence>
<dbReference type="Proteomes" id="UP001652504">
    <property type="component" value="Unassembled WGS sequence"/>
</dbReference>
<evidence type="ECO:0000313" key="1">
    <source>
        <dbReference type="EMBL" id="MCV2886576.1"/>
    </source>
</evidence>